<dbReference type="Ensembl" id="ENSCABT00000000073.1">
    <property type="protein sequence ID" value="ENSCABP00000000061.1"/>
    <property type="gene ID" value="ENSCABG00000000068.1"/>
</dbReference>
<dbReference type="Proteomes" id="UP000694404">
    <property type="component" value="Unplaced"/>
</dbReference>
<accession>A0A8C0FVY1</accession>
<reference evidence="1" key="2">
    <citation type="submission" date="2025-09" db="UniProtKB">
        <authorList>
            <consortium name="Ensembl"/>
        </authorList>
    </citation>
    <scope>IDENTIFICATION</scope>
</reference>
<evidence type="ECO:0000313" key="2">
    <source>
        <dbReference type="Proteomes" id="UP000694404"/>
    </source>
</evidence>
<protein>
    <submittedName>
        <fullName evidence="1">Uncharacterized protein</fullName>
    </submittedName>
</protein>
<name>A0A8C0FVY1_CHEAB</name>
<sequence length="69" mass="7719">CPTVNVDSEKQDLLFLPLGPVWDDLVGDWSCFEQGVGLDDILRSIATLRFYDSPSGGICNWRFLTITVL</sequence>
<reference evidence="1" key="1">
    <citation type="submission" date="2025-08" db="UniProtKB">
        <authorList>
            <consortium name="Ensembl"/>
        </authorList>
    </citation>
    <scope>IDENTIFICATION</scope>
</reference>
<dbReference type="AlphaFoldDB" id="A0A8C0FVY1"/>
<evidence type="ECO:0000313" key="1">
    <source>
        <dbReference type="Ensembl" id="ENSCABP00000000061.1"/>
    </source>
</evidence>
<organism evidence="1 2">
    <name type="scientific">Chelonoidis abingdonii</name>
    <name type="common">Abingdon island giant tortoise</name>
    <name type="synonym">Testudo abingdonii</name>
    <dbReference type="NCBI Taxonomy" id="106734"/>
    <lineage>
        <taxon>Eukaryota</taxon>
        <taxon>Metazoa</taxon>
        <taxon>Chordata</taxon>
        <taxon>Craniata</taxon>
        <taxon>Vertebrata</taxon>
        <taxon>Euteleostomi</taxon>
        <taxon>Archelosauria</taxon>
        <taxon>Testudinata</taxon>
        <taxon>Testudines</taxon>
        <taxon>Cryptodira</taxon>
        <taxon>Durocryptodira</taxon>
        <taxon>Testudinoidea</taxon>
        <taxon>Testudinidae</taxon>
        <taxon>Chelonoidis</taxon>
    </lineage>
</organism>
<keyword evidence="2" id="KW-1185">Reference proteome</keyword>
<proteinExistence type="predicted"/>